<dbReference type="Proteomes" id="UP001140091">
    <property type="component" value="Unassembled WGS sequence"/>
</dbReference>
<comment type="caution">
    <text evidence="2">The sequence shown here is derived from an EMBL/GenBank/DDBJ whole genome shotgun (WGS) entry which is preliminary data.</text>
</comment>
<proteinExistence type="predicted"/>
<feature type="compositionally biased region" description="Basic and acidic residues" evidence="1">
    <location>
        <begin position="39"/>
        <end position="66"/>
    </location>
</feature>
<feature type="compositionally biased region" description="Low complexity" evidence="1">
    <location>
        <begin position="1"/>
        <end position="17"/>
    </location>
</feature>
<dbReference type="EMBL" id="JANBPK010000730">
    <property type="protein sequence ID" value="KAJ2933947.1"/>
    <property type="molecule type" value="Genomic_DNA"/>
</dbReference>
<organism evidence="2 3">
    <name type="scientific">Candolleomyces eurysporus</name>
    <dbReference type="NCBI Taxonomy" id="2828524"/>
    <lineage>
        <taxon>Eukaryota</taxon>
        <taxon>Fungi</taxon>
        <taxon>Dikarya</taxon>
        <taxon>Basidiomycota</taxon>
        <taxon>Agaricomycotina</taxon>
        <taxon>Agaricomycetes</taxon>
        <taxon>Agaricomycetidae</taxon>
        <taxon>Agaricales</taxon>
        <taxon>Agaricineae</taxon>
        <taxon>Psathyrellaceae</taxon>
        <taxon>Candolleomyces</taxon>
    </lineage>
</organism>
<evidence type="ECO:0000313" key="3">
    <source>
        <dbReference type="Proteomes" id="UP001140091"/>
    </source>
</evidence>
<evidence type="ECO:0000256" key="1">
    <source>
        <dbReference type="SAM" id="MobiDB-lite"/>
    </source>
</evidence>
<sequence>MSDPSSPVSPVSPLHPSGRSQNDPVPDSGFDYTDEGTEWGDKPDRDGRGKADKPIKVTIKGKPDPK</sequence>
<name>A0A9W8JG28_9AGAR</name>
<evidence type="ECO:0000313" key="2">
    <source>
        <dbReference type="EMBL" id="KAJ2933947.1"/>
    </source>
</evidence>
<accession>A0A9W8JG28</accession>
<reference evidence="2" key="1">
    <citation type="submission" date="2022-06" db="EMBL/GenBank/DDBJ databases">
        <title>Genome Sequence of Candolleomyces eurysporus.</title>
        <authorList>
            <person name="Buettner E."/>
        </authorList>
    </citation>
    <scope>NUCLEOTIDE SEQUENCE</scope>
    <source>
        <strain evidence="2">VTCC 930004</strain>
    </source>
</reference>
<gene>
    <name evidence="2" type="ORF">H1R20_g3170</name>
</gene>
<protein>
    <submittedName>
        <fullName evidence="2">Uncharacterized protein</fullName>
    </submittedName>
</protein>
<feature type="non-terminal residue" evidence="2">
    <location>
        <position position="66"/>
    </location>
</feature>
<feature type="region of interest" description="Disordered" evidence="1">
    <location>
        <begin position="1"/>
        <end position="66"/>
    </location>
</feature>
<dbReference type="AlphaFoldDB" id="A0A9W8JG28"/>
<keyword evidence="3" id="KW-1185">Reference proteome</keyword>